<evidence type="ECO:0000313" key="2">
    <source>
        <dbReference type="EMBL" id="OIR19456.1"/>
    </source>
</evidence>
<accession>A0A1J5TT79</accession>
<dbReference type="PANTHER" id="PTHR48104">
    <property type="entry name" value="METACASPASE-4"/>
    <property type="match status" value="1"/>
</dbReference>
<dbReference type="Pfam" id="PF00656">
    <property type="entry name" value="Peptidase_C14"/>
    <property type="match status" value="1"/>
</dbReference>
<evidence type="ECO:0000259" key="1">
    <source>
        <dbReference type="PROSITE" id="PS50208"/>
    </source>
</evidence>
<dbReference type="PROSITE" id="PS50208">
    <property type="entry name" value="CASPASE_P20"/>
    <property type="match status" value="1"/>
</dbReference>
<gene>
    <name evidence="2" type="ORF">GALL_03370</name>
</gene>
<proteinExistence type="predicted"/>
<dbReference type="SUPFAM" id="SSF52129">
    <property type="entry name" value="Caspase-like"/>
    <property type="match status" value="1"/>
</dbReference>
<feature type="domain" description="Caspase family p20" evidence="1">
    <location>
        <begin position="27"/>
        <end position="173"/>
    </location>
</feature>
<reference evidence="2" key="1">
    <citation type="submission" date="2016-10" db="EMBL/GenBank/DDBJ databases">
        <title>Sequence of Gallionella enrichment culture.</title>
        <authorList>
            <person name="Poehlein A."/>
            <person name="Muehling M."/>
            <person name="Daniel R."/>
        </authorList>
    </citation>
    <scope>NUCLEOTIDE SEQUENCE</scope>
</reference>
<dbReference type="EMBL" id="MLJW01000001">
    <property type="protein sequence ID" value="OIR19456.1"/>
    <property type="molecule type" value="Genomic_DNA"/>
</dbReference>
<dbReference type="GO" id="GO:0006508">
    <property type="term" value="P:proteolysis"/>
    <property type="evidence" value="ECO:0007669"/>
    <property type="project" value="InterPro"/>
</dbReference>
<protein>
    <submittedName>
        <fullName evidence="2">Caspase domain protein</fullName>
    </submittedName>
</protein>
<comment type="caution">
    <text evidence="2">The sequence shown here is derived from an EMBL/GenBank/DDBJ whole genome shotgun (WGS) entry which is preliminary data.</text>
</comment>
<name>A0A1J5TT79_9ZZZZ</name>
<dbReference type="GO" id="GO:0004197">
    <property type="term" value="F:cysteine-type endopeptidase activity"/>
    <property type="evidence" value="ECO:0007669"/>
    <property type="project" value="InterPro"/>
</dbReference>
<dbReference type="PANTHER" id="PTHR48104:SF30">
    <property type="entry name" value="METACASPASE-1"/>
    <property type="match status" value="1"/>
</dbReference>
<dbReference type="InterPro" id="IPR001309">
    <property type="entry name" value="Pept_C14_p20"/>
</dbReference>
<dbReference type="InterPro" id="IPR029030">
    <property type="entry name" value="Caspase-like_dom_sf"/>
</dbReference>
<sequence>MRILRHLLGAAFVLLPLFLFCQGAGAAQDRALLIGISQYTELNSLRYADADVLAFSQLLTDFGGYNKSNVDLLLNQQATKNHIVEAINKVIRESEKQPIDHFVLMFAGHGVPGQINNKTTSIFLAPSDASTTANNFYSTGTEVVNETFISKAWLARQLSAINAKSILIILDSCYSGTRDFGKLFLENEGYSVESFGTEGTQKGVAVVQRNLVVAKNGIASHDGVAAANKVAYFASSREDQPSAEYDELQHGALSYSIFEYVRQAQRDAYDDERKELTVEEVYANVTKIFHEVTVEGRRLDQVNQPILMAIPDFTSIKDMGFISVQGVRKREIKAAEPGILEIDTDSEKVEISVDGIKGPSVANARLALPEGRHLIEVYLRGTSYRYSFTADIVSSQTIRKNVAMRGMLEVESFWLKDGNKTPGPPLDVYIDGEAVGQSHLRLSNLLAGAHLLEVRYQGLMKQRRVEIRPDSPLSVKYSIIREPAPEKKNDNGVGNVVF</sequence>
<dbReference type="InterPro" id="IPR011600">
    <property type="entry name" value="Pept_C14_caspase"/>
</dbReference>
<dbReference type="GO" id="GO:0005737">
    <property type="term" value="C:cytoplasm"/>
    <property type="evidence" value="ECO:0007669"/>
    <property type="project" value="TreeGrafter"/>
</dbReference>
<dbReference type="Gene3D" id="3.40.50.1460">
    <property type="match status" value="1"/>
</dbReference>
<dbReference type="InterPro" id="IPR050452">
    <property type="entry name" value="Metacaspase"/>
</dbReference>
<dbReference type="AlphaFoldDB" id="A0A1J5TT79"/>
<organism evidence="2">
    <name type="scientific">mine drainage metagenome</name>
    <dbReference type="NCBI Taxonomy" id="410659"/>
    <lineage>
        <taxon>unclassified sequences</taxon>
        <taxon>metagenomes</taxon>
        <taxon>ecological metagenomes</taxon>
    </lineage>
</organism>